<dbReference type="AlphaFoldDB" id="A0AAQ3NXR1"/>
<keyword evidence="2" id="KW-1185">Reference proteome</keyword>
<dbReference type="EMBL" id="CP144698">
    <property type="protein sequence ID" value="WVZ16298.1"/>
    <property type="molecule type" value="Genomic_DNA"/>
</dbReference>
<accession>A0AAQ3NXR1</accession>
<sequence>MPFNQACRNNYIHRHTVTQHFILEPQGLYNTPPPNTSTDHSHISTHRWHPSQLLHLLQQLTRQIQVRVPTNSLNNYTIGSRVKLQSSINPIFEILPSLRKHPSLQTRTH</sequence>
<name>A0AAQ3NXR1_VIGMU</name>
<gene>
    <name evidence="1" type="ORF">V8G54_009280</name>
</gene>
<reference evidence="1 2" key="1">
    <citation type="journal article" date="2023" name="Life. Sci Alliance">
        <title>Evolutionary insights into 3D genome organization and epigenetic landscape of Vigna mungo.</title>
        <authorList>
            <person name="Junaid A."/>
            <person name="Singh B."/>
            <person name="Bhatia S."/>
        </authorList>
    </citation>
    <scope>NUCLEOTIDE SEQUENCE [LARGE SCALE GENOMIC DNA]</scope>
    <source>
        <strain evidence="1">Urdbean</strain>
    </source>
</reference>
<evidence type="ECO:0000313" key="2">
    <source>
        <dbReference type="Proteomes" id="UP001374535"/>
    </source>
</evidence>
<proteinExistence type="predicted"/>
<evidence type="ECO:0000313" key="1">
    <source>
        <dbReference type="EMBL" id="WVZ16298.1"/>
    </source>
</evidence>
<dbReference type="Proteomes" id="UP001374535">
    <property type="component" value="Chromosome 3"/>
</dbReference>
<protein>
    <submittedName>
        <fullName evidence="1">Uncharacterized protein</fullName>
    </submittedName>
</protein>
<organism evidence="1 2">
    <name type="scientific">Vigna mungo</name>
    <name type="common">Black gram</name>
    <name type="synonym">Phaseolus mungo</name>
    <dbReference type="NCBI Taxonomy" id="3915"/>
    <lineage>
        <taxon>Eukaryota</taxon>
        <taxon>Viridiplantae</taxon>
        <taxon>Streptophyta</taxon>
        <taxon>Embryophyta</taxon>
        <taxon>Tracheophyta</taxon>
        <taxon>Spermatophyta</taxon>
        <taxon>Magnoliopsida</taxon>
        <taxon>eudicotyledons</taxon>
        <taxon>Gunneridae</taxon>
        <taxon>Pentapetalae</taxon>
        <taxon>rosids</taxon>
        <taxon>fabids</taxon>
        <taxon>Fabales</taxon>
        <taxon>Fabaceae</taxon>
        <taxon>Papilionoideae</taxon>
        <taxon>50 kb inversion clade</taxon>
        <taxon>NPAAA clade</taxon>
        <taxon>indigoferoid/millettioid clade</taxon>
        <taxon>Phaseoleae</taxon>
        <taxon>Vigna</taxon>
    </lineage>
</organism>